<evidence type="ECO:0000313" key="1">
    <source>
        <dbReference type="EMBL" id="GIL40906.1"/>
    </source>
</evidence>
<sequence length="277" mass="29337">MAIKLVSGAIATLPRSTTGPIAVVFTKSDPVLIYDNEDRLRFQVEIMANKPANLLVQASGEFRRAMMSSPLLAADGRTEVLVLAARQVTLIGPSDDIDIYHIGKTTALRHLASAYGESRSESDDSVRIGAQLNEIAIAVAHHIWPGSTTADGRGARAKQGIAETANRMQELAKQLRSSPDAIDASDLLGLAAFRTLIQATSKDGSLPAQFALSGTLDMTSLRKAGAEIRGLLKTDLGDVPIALEASQLAAVQTRATDKLTMQCEPGAHGRVRVSSVA</sequence>
<reference evidence="1" key="1">
    <citation type="submission" date="2021-02" db="EMBL/GenBank/DDBJ databases">
        <title>Genome sequence of Rhodospirillales sp. strain TMPK1 isolated from soil.</title>
        <authorList>
            <person name="Nakai R."/>
            <person name="Kusada H."/>
            <person name="Tamaki H."/>
        </authorList>
    </citation>
    <scope>NUCLEOTIDE SEQUENCE</scope>
    <source>
        <strain evidence="1">TMPK1</strain>
    </source>
</reference>
<proteinExistence type="predicted"/>
<gene>
    <name evidence="1" type="ORF">TMPK1_31430</name>
</gene>
<dbReference type="Proteomes" id="UP000681075">
    <property type="component" value="Unassembled WGS sequence"/>
</dbReference>
<protein>
    <submittedName>
        <fullName evidence="1">Uncharacterized protein</fullName>
    </submittedName>
</protein>
<keyword evidence="2" id="KW-1185">Reference proteome</keyword>
<organism evidence="1 2">
    <name type="scientific">Roseiterribacter gracilis</name>
    <dbReference type="NCBI Taxonomy" id="2812848"/>
    <lineage>
        <taxon>Bacteria</taxon>
        <taxon>Pseudomonadati</taxon>
        <taxon>Pseudomonadota</taxon>
        <taxon>Alphaproteobacteria</taxon>
        <taxon>Rhodospirillales</taxon>
        <taxon>Roseiterribacteraceae</taxon>
        <taxon>Roseiterribacter</taxon>
    </lineage>
</organism>
<accession>A0A8S8XI02</accession>
<dbReference type="EMBL" id="BOPV01000001">
    <property type="protein sequence ID" value="GIL40906.1"/>
    <property type="molecule type" value="Genomic_DNA"/>
</dbReference>
<comment type="caution">
    <text evidence="1">The sequence shown here is derived from an EMBL/GenBank/DDBJ whole genome shotgun (WGS) entry which is preliminary data.</text>
</comment>
<evidence type="ECO:0000313" key="2">
    <source>
        <dbReference type="Proteomes" id="UP000681075"/>
    </source>
</evidence>
<name>A0A8S8XI02_9PROT</name>
<dbReference type="AlphaFoldDB" id="A0A8S8XI02"/>
<dbReference type="RefSeq" id="WP_420244159.1">
    <property type="nucleotide sequence ID" value="NZ_BOPV01000001.1"/>
</dbReference>